<dbReference type="SUPFAM" id="SSF48452">
    <property type="entry name" value="TPR-like"/>
    <property type="match status" value="3"/>
</dbReference>
<name>A0A4Q0SY02_9BACT</name>
<sequence length="604" mass="63181">MPRRHLLSFAALLFTLPLSGQAGKPTVDLDAATTAMRNGIDAANRNDLAAAKRYFTHATVLAPTIPAPHAALGSILLAQGDFGNAERELRKAHTLDPKDPAVTLNLARTDVSLRHYDDAAALFHQALAADPPPVLTDEETLTYAIALSASGNLNGAKIQLAQALTRTPNSALLHDALGSLLAQTGSMDEAIPHFERAVALDPSLNQAQVHLGALLIAQNRPADAVGPLESAVAADPSSFDANLQLGRALSAVHRDVDALPVLHHAVDLRAEAGASTASLYDLALALQASGDSRAAVALFAAVTAPQSRLPMASLGPALTNYALARVQTGDAAGALPLYARALALGPDSPVFREDYGVAFLQQADLTHAIEQFRAGLTLEPNSAHLHYDLGLALKLKDDLAAAIPEFERAAQLDPTLPDPPYTLGVIYMQQGRYADAKTQLQRATQLQPDNGEAWALLGGVQKDSGDATGAAESLRKAIALEPEQPSLHIQLAALFSQAGKTADAAAERKIAADLSRAAVSHQRATFALKSGRTLLEQGKLPEAAAQLTTAAEADPKDPEPHRVLAEVLTRQGRPAEAALERKKAASLASASPQPDAIAPAAAQP</sequence>
<feature type="repeat" description="TPR" evidence="3">
    <location>
        <begin position="66"/>
        <end position="99"/>
    </location>
</feature>
<evidence type="ECO:0000256" key="1">
    <source>
        <dbReference type="ARBA" id="ARBA00022737"/>
    </source>
</evidence>
<feature type="repeat" description="TPR" evidence="3">
    <location>
        <begin position="417"/>
        <end position="450"/>
    </location>
</feature>
<feature type="region of interest" description="Disordered" evidence="4">
    <location>
        <begin position="569"/>
        <end position="604"/>
    </location>
</feature>
<dbReference type="AlphaFoldDB" id="A0A4Q0SY02"/>
<comment type="caution">
    <text evidence="6">The sequence shown here is derived from an EMBL/GenBank/DDBJ whole genome shotgun (WGS) entry which is preliminary data.</text>
</comment>
<dbReference type="OrthoDB" id="128461at2"/>
<dbReference type="InterPro" id="IPR019734">
    <property type="entry name" value="TPR_rpt"/>
</dbReference>
<proteinExistence type="predicted"/>
<dbReference type="EMBL" id="RDSM01000004">
    <property type="protein sequence ID" value="RXH54349.1"/>
    <property type="molecule type" value="Genomic_DNA"/>
</dbReference>
<dbReference type="InterPro" id="IPR011990">
    <property type="entry name" value="TPR-like_helical_dom_sf"/>
</dbReference>
<keyword evidence="5" id="KW-0732">Signal</keyword>
<reference evidence="7" key="2">
    <citation type="submission" date="2019-02" db="EMBL/GenBank/DDBJ databases">
        <title>Granulicella sibirica sp. nov., a psychrotolerant acidobacterium isolated from an organic soil layer in forested tundra, West Siberia.</title>
        <authorList>
            <person name="Oshkin I.Y."/>
            <person name="Kulichevskaya I.S."/>
            <person name="Rijpstra W.I.C."/>
            <person name="Sinninghe Damste J.S."/>
            <person name="Rakitin A.L."/>
            <person name="Ravin N.V."/>
            <person name="Dedysh S.N."/>
        </authorList>
    </citation>
    <scope>NUCLEOTIDE SEQUENCE [LARGE SCALE GENOMIC DNA]</scope>
    <source>
        <strain evidence="7">AF10</strain>
    </source>
</reference>
<accession>A0A4Q0SY02</accession>
<evidence type="ECO:0000313" key="6">
    <source>
        <dbReference type="EMBL" id="RXH54349.1"/>
    </source>
</evidence>
<feature type="signal peptide" evidence="5">
    <location>
        <begin position="1"/>
        <end position="22"/>
    </location>
</feature>
<keyword evidence="1" id="KW-0677">Repeat</keyword>
<evidence type="ECO:0000256" key="2">
    <source>
        <dbReference type="ARBA" id="ARBA00022803"/>
    </source>
</evidence>
<feature type="repeat" description="TPR" evidence="3">
    <location>
        <begin position="349"/>
        <end position="382"/>
    </location>
</feature>
<feature type="compositionally biased region" description="Low complexity" evidence="4">
    <location>
        <begin position="588"/>
        <end position="604"/>
    </location>
</feature>
<reference evidence="6 7" key="1">
    <citation type="submission" date="2018-11" db="EMBL/GenBank/DDBJ databases">
        <authorList>
            <person name="Mardanov A.V."/>
            <person name="Ravin N.V."/>
            <person name="Dedysh S.N."/>
        </authorList>
    </citation>
    <scope>NUCLEOTIDE SEQUENCE [LARGE SCALE GENOMIC DNA]</scope>
    <source>
        <strain evidence="6 7">AF10</strain>
    </source>
</reference>
<evidence type="ECO:0000256" key="4">
    <source>
        <dbReference type="SAM" id="MobiDB-lite"/>
    </source>
</evidence>
<feature type="repeat" description="TPR" evidence="3">
    <location>
        <begin position="451"/>
        <end position="484"/>
    </location>
</feature>
<dbReference type="PANTHER" id="PTHR44227">
    <property type="match status" value="1"/>
</dbReference>
<feature type="chain" id="PRO_5020585051" evidence="5">
    <location>
        <begin position="23"/>
        <end position="604"/>
    </location>
</feature>
<feature type="repeat" description="TPR" evidence="3">
    <location>
        <begin position="383"/>
        <end position="416"/>
    </location>
</feature>
<dbReference type="SMART" id="SM00028">
    <property type="entry name" value="TPR"/>
    <property type="match status" value="11"/>
</dbReference>
<dbReference type="PANTHER" id="PTHR44227:SF3">
    <property type="entry name" value="PROTEIN O-MANNOSYL-TRANSFERASE TMTC4"/>
    <property type="match status" value="1"/>
</dbReference>
<gene>
    <name evidence="6" type="ORF">GRAN_4645</name>
</gene>
<evidence type="ECO:0000256" key="3">
    <source>
        <dbReference type="PROSITE-ProRule" id="PRU00339"/>
    </source>
</evidence>
<dbReference type="GO" id="GO:0042802">
    <property type="term" value="F:identical protein binding"/>
    <property type="evidence" value="ECO:0007669"/>
    <property type="project" value="InterPro"/>
</dbReference>
<dbReference type="Pfam" id="PF14559">
    <property type="entry name" value="TPR_19"/>
    <property type="match status" value="2"/>
</dbReference>
<keyword evidence="2 3" id="KW-0802">TPR repeat</keyword>
<protein>
    <submittedName>
        <fullName evidence="6">TPR repeat</fullName>
    </submittedName>
</protein>
<dbReference type="Pfam" id="PF07721">
    <property type="entry name" value="TPR_4"/>
    <property type="match status" value="1"/>
</dbReference>
<dbReference type="PROSITE" id="PS50005">
    <property type="entry name" value="TPR"/>
    <property type="match status" value="6"/>
</dbReference>
<keyword evidence="7" id="KW-1185">Reference proteome</keyword>
<organism evidence="6 7">
    <name type="scientific">Granulicella sibirica</name>
    <dbReference type="NCBI Taxonomy" id="2479048"/>
    <lineage>
        <taxon>Bacteria</taxon>
        <taxon>Pseudomonadati</taxon>
        <taxon>Acidobacteriota</taxon>
        <taxon>Terriglobia</taxon>
        <taxon>Terriglobales</taxon>
        <taxon>Acidobacteriaceae</taxon>
        <taxon>Granulicella</taxon>
    </lineage>
</organism>
<evidence type="ECO:0000256" key="5">
    <source>
        <dbReference type="SAM" id="SignalP"/>
    </source>
</evidence>
<dbReference type="InterPro" id="IPR011717">
    <property type="entry name" value="TPR-4"/>
</dbReference>
<dbReference type="Gene3D" id="1.25.40.10">
    <property type="entry name" value="Tetratricopeptide repeat domain"/>
    <property type="match status" value="3"/>
</dbReference>
<dbReference type="Proteomes" id="UP000289437">
    <property type="component" value="Unassembled WGS sequence"/>
</dbReference>
<evidence type="ECO:0000313" key="7">
    <source>
        <dbReference type="Proteomes" id="UP000289437"/>
    </source>
</evidence>
<feature type="repeat" description="TPR" evidence="3">
    <location>
        <begin position="171"/>
        <end position="204"/>
    </location>
</feature>
<dbReference type="Pfam" id="PF13432">
    <property type="entry name" value="TPR_16"/>
    <property type="match status" value="3"/>
</dbReference>
<dbReference type="InterPro" id="IPR052346">
    <property type="entry name" value="O-mannosyl-transferase_TMTC"/>
</dbReference>